<reference evidence="1" key="1">
    <citation type="submission" date="2021-02" db="EMBL/GenBank/DDBJ databases">
        <authorList>
            <person name="Nowell W R."/>
        </authorList>
    </citation>
    <scope>NUCLEOTIDE SEQUENCE</scope>
    <source>
        <strain evidence="1">Ploen Becks lab</strain>
    </source>
</reference>
<evidence type="ECO:0000313" key="2">
    <source>
        <dbReference type="Proteomes" id="UP000663879"/>
    </source>
</evidence>
<protein>
    <submittedName>
        <fullName evidence="1">Uncharacterized protein</fullName>
    </submittedName>
</protein>
<dbReference type="Proteomes" id="UP000663879">
    <property type="component" value="Unassembled WGS sequence"/>
</dbReference>
<organism evidence="1 2">
    <name type="scientific">Brachionus calyciflorus</name>
    <dbReference type="NCBI Taxonomy" id="104777"/>
    <lineage>
        <taxon>Eukaryota</taxon>
        <taxon>Metazoa</taxon>
        <taxon>Spiralia</taxon>
        <taxon>Gnathifera</taxon>
        <taxon>Rotifera</taxon>
        <taxon>Eurotatoria</taxon>
        <taxon>Monogononta</taxon>
        <taxon>Pseudotrocha</taxon>
        <taxon>Ploima</taxon>
        <taxon>Brachionidae</taxon>
        <taxon>Brachionus</taxon>
    </lineage>
</organism>
<name>A0A813WID1_9BILA</name>
<dbReference type="EMBL" id="CAJNOC010001314">
    <property type="protein sequence ID" value="CAF0853998.1"/>
    <property type="molecule type" value="Genomic_DNA"/>
</dbReference>
<dbReference type="AlphaFoldDB" id="A0A813WID1"/>
<proteinExistence type="predicted"/>
<evidence type="ECO:0000313" key="1">
    <source>
        <dbReference type="EMBL" id="CAF0853998.1"/>
    </source>
</evidence>
<accession>A0A813WID1</accession>
<comment type="caution">
    <text evidence="1">The sequence shown here is derived from an EMBL/GenBank/DDBJ whole genome shotgun (WGS) entry which is preliminary data.</text>
</comment>
<gene>
    <name evidence="1" type="ORF">OXX778_LOCUS9099</name>
</gene>
<keyword evidence="2" id="KW-1185">Reference proteome</keyword>
<sequence length="431" mass="50282">MAGSVMVVKNILEDLIGKCLNSQYFKTGHGLTREVGRNIRMPIKFETGEQIRDGCKGFSAACSGYYVETMAWHGSKSGAENLAGWKWIQVVDLEELWDHVERCVEVRCINYWHDRQTTDTKQCQYCKQWVKLFEFDDHVDECRWMECLKCGLRIDKMEEVAHLNQCEPIVVNLIASPLCPQRFEANELEEHWGDCVGNRRRRLNCPTDSPYLSFRNRKIPKTKAQINEKNNLKKVDQTESINTLEQLGQLPSIIEFSNKATSLVSYVASESDSDVNIIEYKYLAFLPPKSVIFGFDSIRSIAPAEFNPILEYFKKYYIGLPLPNDKSKRNMPNFPIKMWNVYKRVIKDLVRTNKNIEAWHKALAQDIENHPTLIKLKEQKLAEFFYNQIKSILIDYEDEELFDFFNKLIVAFDTNKLNNKLNEKIDDNENN</sequence>